<keyword evidence="3" id="KW-1185">Reference proteome</keyword>
<evidence type="ECO:0000313" key="2">
    <source>
        <dbReference type="EMBL" id="KER21520.1"/>
    </source>
</evidence>
<dbReference type="KEGG" id="ovi:T265_10185"/>
<name>A0A074ZE86_OPIVI</name>
<evidence type="ECO:0000313" key="3">
    <source>
        <dbReference type="Proteomes" id="UP000054324"/>
    </source>
</evidence>
<proteinExistence type="predicted"/>
<dbReference type="AlphaFoldDB" id="A0A074ZE86"/>
<gene>
    <name evidence="2" type="ORF">T265_10185</name>
</gene>
<protein>
    <submittedName>
        <fullName evidence="2">Uncharacterized protein</fullName>
    </submittedName>
</protein>
<accession>A0A074ZE86</accession>
<evidence type="ECO:0000256" key="1">
    <source>
        <dbReference type="SAM" id="MobiDB-lite"/>
    </source>
</evidence>
<dbReference type="Proteomes" id="UP000054324">
    <property type="component" value="Unassembled WGS sequence"/>
</dbReference>
<dbReference type="EMBL" id="KL596961">
    <property type="protein sequence ID" value="KER21520.1"/>
    <property type="molecule type" value="Genomic_DNA"/>
</dbReference>
<dbReference type="CTD" id="20324353"/>
<feature type="region of interest" description="Disordered" evidence="1">
    <location>
        <begin position="1"/>
        <end position="64"/>
    </location>
</feature>
<dbReference type="RefSeq" id="XP_009174745.1">
    <property type="nucleotide sequence ID" value="XM_009176481.1"/>
</dbReference>
<sequence>MFNLPPGGGGSDTGGANWTENEERDPEACVDGGGGGGGANENPVMDPSVAGGGGGGGCESRKPPLKLKAAFPSKAAGGKIGGSGNPGTGGRLIESLLSAPETVFAAAKAAGDLPQFTVNRWPPKIRRS</sequence>
<feature type="compositionally biased region" description="Gly residues" evidence="1">
    <location>
        <begin position="1"/>
        <end position="13"/>
    </location>
</feature>
<organism evidence="2 3">
    <name type="scientific">Opisthorchis viverrini</name>
    <name type="common">Southeast Asian liver fluke</name>
    <dbReference type="NCBI Taxonomy" id="6198"/>
    <lineage>
        <taxon>Eukaryota</taxon>
        <taxon>Metazoa</taxon>
        <taxon>Spiralia</taxon>
        <taxon>Lophotrochozoa</taxon>
        <taxon>Platyhelminthes</taxon>
        <taxon>Trematoda</taxon>
        <taxon>Digenea</taxon>
        <taxon>Opisthorchiida</taxon>
        <taxon>Opisthorchiata</taxon>
        <taxon>Opisthorchiidae</taxon>
        <taxon>Opisthorchis</taxon>
    </lineage>
</organism>
<dbReference type="GeneID" id="20324353"/>
<reference evidence="2 3" key="1">
    <citation type="submission" date="2013-11" db="EMBL/GenBank/DDBJ databases">
        <title>Opisthorchis viverrini - life in the bile duct.</title>
        <authorList>
            <person name="Young N.D."/>
            <person name="Nagarajan N."/>
            <person name="Lin S.J."/>
            <person name="Korhonen P.K."/>
            <person name="Jex A.R."/>
            <person name="Hall R.S."/>
            <person name="Safavi-Hemami H."/>
            <person name="Kaewkong W."/>
            <person name="Bertrand D."/>
            <person name="Gao S."/>
            <person name="Seet Q."/>
            <person name="Wongkham S."/>
            <person name="Teh B.T."/>
            <person name="Wongkham C."/>
            <person name="Intapan P.M."/>
            <person name="Maleewong W."/>
            <person name="Yang X."/>
            <person name="Hu M."/>
            <person name="Wang Z."/>
            <person name="Hofmann A."/>
            <person name="Sternberg P.W."/>
            <person name="Tan P."/>
            <person name="Wang J."/>
            <person name="Gasser R.B."/>
        </authorList>
    </citation>
    <scope>NUCLEOTIDE SEQUENCE [LARGE SCALE GENOMIC DNA]</scope>
</reference>